<evidence type="ECO:0000313" key="1">
    <source>
        <dbReference type="EMBL" id="KAL0098125.1"/>
    </source>
</evidence>
<keyword evidence="2" id="KW-1185">Reference proteome</keyword>
<organism evidence="1 2">
    <name type="scientific">Phycomyces blakesleeanus</name>
    <dbReference type="NCBI Taxonomy" id="4837"/>
    <lineage>
        <taxon>Eukaryota</taxon>
        <taxon>Fungi</taxon>
        <taxon>Fungi incertae sedis</taxon>
        <taxon>Mucoromycota</taxon>
        <taxon>Mucoromycotina</taxon>
        <taxon>Mucoromycetes</taxon>
        <taxon>Mucorales</taxon>
        <taxon>Phycomycetaceae</taxon>
        <taxon>Phycomyces</taxon>
    </lineage>
</organism>
<comment type="caution">
    <text evidence="1">The sequence shown here is derived from an EMBL/GenBank/DDBJ whole genome shotgun (WGS) entry which is preliminary data.</text>
</comment>
<reference evidence="1 2" key="1">
    <citation type="submission" date="2024-04" db="EMBL/GenBank/DDBJ databases">
        <title>Symmetric and asymmetric DNA N6-adenine methylation regulates different biological responses in Mucorales.</title>
        <authorList>
            <consortium name="Lawrence Berkeley National Laboratory"/>
            <person name="Lax C."/>
            <person name="Mondo S.J."/>
            <person name="Osorio-Concepcion M."/>
            <person name="Muszewska A."/>
            <person name="Corrochano-Luque M."/>
            <person name="Gutierrez G."/>
            <person name="Riley R."/>
            <person name="Lipzen A."/>
            <person name="Guo J."/>
            <person name="Hundley H."/>
            <person name="Amirebrahimi M."/>
            <person name="Ng V."/>
            <person name="Lorenzo-Gutierrez D."/>
            <person name="Binder U."/>
            <person name="Yang J."/>
            <person name="Song Y."/>
            <person name="Canovas D."/>
            <person name="Navarro E."/>
            <person name="Freitag M."/>
            <person name="Gabaldon T."/>
            <person name="Grigoriev I.V."/>
            <person name="Corrochano L.M."/>
            <person name="Nicolas F.E."/>
            <person name="Garre V."/>
        </authorList>
    </citation>
    <scope>NUCLEOTIDE SEQUENCE [LARGE SCALE GENOMIC DNA]</scope>
    <source>
        <strain evidence="1 2">L51</strain>
    </source>
</reference>
<proteinExistence type="predicted"/>
<dbReference type="Proteomes" id="UP001448207">
    <property type="component" value="Unassembled WGS sequence"/>
</dbReference>
<accession>A0ABR3BKN4</accession>
<protein>
    <submittedName>
        <fullName evidence="1">Uncharacterized protein</fullName>
    </submittedName>
</protein>
<gene>
    <name evidence="1" type="ORF">J3Q64DRAFT_1829435</name>
</gene>
<sequence>MPLIVFGDGLADKSSVRFRSFRHGVPEKAYKHLLVKQKIGEVFATSVRPKTQDISEIPMTDLSIQY</sequence>
<evidence type="ECO:0000313" key="2">
    <source>
        <dbReference type="Proteomes" id="UP001448207"/>
    </source>
</evidence>
<name>A0ABR3BKN4_PHYBL</name>
<dbReference type="EMBL" id="JBCLYO010000001">
    <property type="protein sequence ID" value="KAL0098125.1"/>
    <property type="molecule type" value="Genomic_DNA"/>
</dbReference>